<dbReference type="EMBL" id="AVOT02011981">
    <property type="protein sequence ID" value="MBW0493248.1"/>
    <property type="molecule type" value="Genomic_DNA"/>
</dbReference>
<dbReference type="Pfam" id="PF07727">
    <property type="entry name" value="RVT_2"/>
    <property type="match status" value="1"/>
</dbReference>
<dbReference type="InterPro" id="IPR036397">
    <property type="entry name" value="RNaseH_sf"/>
</dbReference>
<dbReference type="PANTHER" id="PTHR11439">
    <property type="entry name" value="GAG-POL-RELATED RETROTRANSPOSON"/>
    <property type="match status" value="1"/>
</dbReference>
<name>A0A9Q3D0I8_9BASI</name>
<feature type="domain" description="Reverse transcriptase Ty1/copia-type" evidence="1">
    <location>
        <begin position="96"/>
        <end position="309"/>
    </location>
</feature>
<dbReference type="PANTHER" id="PTHR11439:SF483">
    <property type="entry name" value="PEPTIDE SYNTHASE GLIP-LIKE, PUTATIVE (AFU_ORTHOLOGUE AFUA_3G12920)-RELATED"/>
    <property type="match status" value="1"/>
</dbReference>
<dbReference type="OrthoDB" id="440424at2759"/>
<dbReference type="Gene3D" id="6.10.110.10">
    <property type="match status" value="1"/>
</dbReference>
<dbReference type="InterPro" id="IPR013103">
    <property type="entry name" value="RVT_2"/>
</dbReference>
<evidence type="ECO:0000313" key="2">
    <source>
        <dbReference type="EMBL" id="MBW0493248.1"/>
    </source>
</evidence>
<proteinExistence type="predicted"/>
<dbReference type="Gene3D" id="3.30.420.10">
    <property type="entry name" value="Ribonuclease H-like superfamily/Ribonuclease H"/>
    <property type="match status" value="1"/>
</dbReference>
<dbReference type="InterPro" id="IPR038213">
    <property type="entry name" value="IFI6/IFI27-like_sf"/>
</dbReference>
<accession>A0A9Q3D0I8</accession>
<gene>
    <name evidence="2" type="ORF">O181_032963</name>
</gene>
<evidence type="ECO:0000259" key="1">
    <source>
        <dbReference type="Pfam" id="PF07727"/>
    </source>
</evidence>
<dbReference type="AlphaFoldDB" id="A0A9Q3D0I8"/>
<comment type="caution">
    <text evidence="2">The sequence shown here is derived from an EMBL/GenBank/DDBJ whole genome shotgun (WGS) entry which is preliminary data.</text>
</comment>
<dbReference type="CDD" id="cd09272">
    <property type="entry name" value="RNase_HI_RT_Ty1"/>
    <property type="match status" value="1"/>
</dbReference>
<evidence type="ECO:0000313" key="3">
    <source>
        <dbReference type="Proteomes" id="UP000765509"/>
    </source>
</evidence>
<keyword evidence="3" id="KW-1185">Reference proteome</keyword>
<sequence>MFDEREEKAVSGKPPSVSTIQIKHLFDPSKIKEIGYQDQQVKLMNVTASLHSDAPGSYREALASDDQHKWKAAISAEIASMGEMGVWTEAPKEAATSVLGTRWVFTVKRDPAGRVTWHKARIVVQGHRQIKGLNFDETFAPTPTFTSLRCLFAAASKFNWPVQTFDVTTAYLHSNVAEDIYIRPLPGMYLKEGVVLKLRKALYGLKQAGRCWWKHLSALLRDIGFVPNQEDQSLYVYRVGNDVAMMWVNVDEGVLTASSKDLMDRLKGNLRARLQLRWDEGIHSIMGVEVTRDGGRFSLNQPALIDKVCGLKPSNITALQPLPDMDLESIPATSIDREYLSRIGMLLYLAQATRPDIMFSVNYLARSSMGTTNKHWAALEHLINYLRGTRNRRLNIEVDKGEAGLKVFVDANWGGEGSRSQHGFIGLLWGAPISWNSKRQTCVASSTCQAEYMALFLAARAGIWITQEMSAVQRGMIPTLLSDNKAAIQIATNSGSRKNSRHINREFHLINEMIITGQVSLDWVKSEEQKADIFTKRLGRQKTTLLAHKQWSLVLVRRVLLQVGLTRHFQAFMWIADLDGLGSLAATFQSAMYGGFTPAGGVFANLTSMGMTGTLLPVLLLPAGAAIMACKWQVVIFPKLPSLVLELKNV</sequence>
<organism evidence="2 3">
    <name type="scientific">Austropuccinia psidii MF-1</name>
    <dbReference type="NCBI Taxonomy" id="1389203"/>
    <lineage>
        <taxon>Eukaryota</taxon>
        <taxon>Fungi</taxon>
        <taxon>Dikarya</taxon>
        <taxon>Basidiomycota</taxon>
        <taxon>Pucciniomycotina</taxon>
        <taxon>Pucciniomycetes</taxon>
        <taxon>Pucciniales</taxon>
        <taxon>Sphaerophragmiaceae</taxon>
        <taxon>Austropuccinia</taxon>
    </lineage>
</organism>
<reference evidence="2" key="1">
    <citation type="submission" date="2021-03" db="EMBL/GenBank/DDBJ databases">
        <title>Draft genome sequence of rust myrtle Austropuccinia psidii MF-1, a brazilian biotype.</title>
        <authorList>
            <person name="Quecine M.C."/>
            <person name="Pachon D.M.R."/>
            <person name="Bonatelli M.L."/>
            <person name="Correr F.H."/>
            <person name="Franceschini L.M."/>
            <person name="Leite T.F."/>
            <person name="Margarido G.R.A."/>
            <person name="Almeida C.A."/>
            <person name="Ferrarezi J.A."/>
            <person name="Labate C.A."/>
        </authorList>
    </citation>
    <scope>NUCLEOTIDE SEQUENCE</scope>
    <source>
        <strain evidence="2">MF-1</strain>
    </source>
</reference>
<dbReference type="Proteomes" id="UP000765509">
    <property type="component" value="Unassembled WGS sequence"/>
</dbReference>
<dbReference type="GO" id="GO:0003676">
    <property type="term" value="F:nucleic acid binding"/>
    <property type="evidence" value="ECO:0007669"/>
    <property type="project" value="InterPro"/>
</dbReference>
<protein>
    <recommendedName>
        <fullName evidence="1">Reverse transcriptase Ty1/copia-type domain-containing protein</fullName>
    </recommendedName>
</protein>